<comment type="caution">
    <text evidence="7">The sequence shown here is derived from an EMBL/GenBank/DDBJ whole genome shotgun (WGS) entry which is preliminary data.</text>
</comment>
<evidence type="ECO:0000259" key="6">
    <source>
        <dbReference type="Pfam" id="PF08281"/>
    </source>
</evidence>
<evidence type="ECO:0000256" key="5">
    <source>
        <dbReference type="ARBA" id="ARBA00023163"/>
    </source>
</evidence>
<dbReference type="PANTHER" id="PTHR43133:SF8">
    <property type="entry name" value="RNA POLYMERASE SIGMA FACTOR HI_1459-RELATED"/>
    <property type="match status" value="1"/>
</dbReference>
<dbReference type="Proteomes" id="UP000196531">
    <property type="component" value="Unassembled WGS sequence"/>
</dbReference>
<keyword evidence="3" id="KW-0731">Sigma factor</keyword>
<protein>
    <recommendedName>
        <fullName evidence="6">RNA polymerase sigma factor 70 region 4 type 2 domain-containing protein</fullName>
    </recommendedName>
</protein>
<reference evidence="8" key="1">
    <citation type="journal article" date="2017" name="Proc. Natl. Acad. Sci. U.S.A.">
        <title>Simulation of Deepwater Horizon oil plume reveals substrate specialization within a complex community of hydrocarbon-degraders.</title>
        <authorList>
            <person name="Hu P."/>
            <person name="Dubinsky E.A."/>
            <person name="Probst A.J."/>
            <person name="Wang J."/>
            <person name="Sieber C.M.K."/>
            <person name="Tom L.M."/>
            <person name="Gardinali P."/>
            <person name="Banfield J.F."/>
            <person name="Atlas R.M."/>
            <person name="Andersen G.L."/>
        </authorList>
    </citation>
    <scope>NUCLEOTIDE SEQUENCE [LARGE SCALE GENOMIC DNA]</scope>
</reference>
<dbReference type="GO" id="GO:0006352">
    <property type="term" value="P:DNA-templated transcription initiation"/>
    <property type="evidence" value="ECO:0007669"/>
    <property type="project" value="InterPro"/>
</dbReference>
<gene>
    <name evidence="7" type="ORF">A9Q84_10890</name>
</gene>
<dbReference type="NCBIfam" id="TIGR02937">
    <property type="entry name" value="sigma70-ECF"/>
    <property type="match status" value="1"/>
</dbReference>
<evidence type="ECO:0000313" key="8">
    <source>
        <dbReference type="Proteomes" id="UP000196531"/>
    </source>
</evidence>
<sequence length="150" mass="17558">MVSFSEKDLNSFFRYALSLTHNDESAYDLVSHGVEKVLARPFVLNKKAYAKTCMRNKFFDEYKRQKEMVEYIDDTGLAYLEETHINKDLVANLLSKLNPDERELLYLWAVEDYTIVEISKLKGMPKGTVNSQIFRIKKRLKNLKGELSHE</sequence>
<comment type="similarity">
    <text evidence="1">Belongs to the sigma-70 factor family. ECF subfamily.</text>
</comment>
<name>A0A1Y5F7W3_9BACT</name>
<keyword evidence="5" id="KW-0804">Transcription</keyword>
<dbReference type="InterPro" id="IPR014284">
    <property type="entry name" value="RNA_pol_sigma-70_dom"/>
</dbReference>
<evidence type="ECO:0000256" key="1">
    <source>
        <dbReference type="ARBA" id="ARBA00010641"/>
    </source>
</evidence>
<dbReference type="Pfam" id="PF08281">
    <property type="entry name" value="Sigma70_r4_2"/>
    <property type="match status" value="1"/>
</dbReference>
<proteinExistence type="inferred from homology"/>
<evidence type="ECO:0000256" key="2">
    <source>
        <dbReference type="ARBA" id="ARBA00023015"/>
    </source>
</evidence>
<dbReference type="SUPFAM" id="SSF88659">
    <property type="entry name" value="Sigma3 and sigma4 domains of RNA polymerase sigma factors"/>
    <property type="match status" value="1"/>
</dbReference>
<accession>A0A1Y5F7W3</accession>
<dbReference type="InterPro" id="IPR013249">
    <property type="entry name" value="RNA_pol_sigma70_r4_t2"/>
</dbReference>
<keyword evidence="2" id="KW-0805">Transcription regulation</keyword>
<evidence type="ECO:0000256" key="3">
    <source>
        <dbReference type="ARBA" id="ARBA00023082"/>
    </source>
</evidence>
<evidence type="ECO:0000256" key="4">
    <source>
        <dbReference type="ARBA" id="ARBA00023125"/>
    </source>
</evidence>
<dbReference type="EMBL" id="MAAO01000006">
    <property type="protein sequence ID" value="OUR96835.1"/>
    <property type="molecule type" value="Genomic_DNA"/>
</dbReference>
<feature type="domain" description="RNA polymerase sigma factor 70 region 4 type 2" evidence="6">
    <location>
        <begin position="89"/>
        <end position="140"/>
    </location>
</feature>
<organism evidence="7 8">
    <name type="scientific">Halobacteriovorax marinus</name>
    <dbReference type="NCBI Taxonomy" id="97084"/>
    <lineage>
        <taxon>Bacteria</taxon>
        <taxon>Pseudomonadati</taxon>
        <taxon>Bdellovibrionota</taxon>
        <taxon>Bacteriovoracia</taxon>
        <taxon>Bacteriovoracales</taxon>
        <taxon>Halobacteriovoraceae</taxon>
        <taxon>Halobacteriovorax</taxon>
    </lineage>
</organism>
<dbReference type="InterPro" id="IPR036388">
    <property type="entry name" value="WH-like_DNA-bd_sf"/>
</dbReference>
<keyword evidence="4" id="KW-0238">DNA-binding</keyword>
<dbReference type="CDD" id="cd06171">
    <property type="entry name" value="Sigma70_r4"/>
    <property type="match status" value="1"/>
</dbReference>
<dbReference type="PANTHER" id="PTHR43133">
    <property type="entry name" value="RNA POLYMERASE ECF-TYPE SIGMA FACTO"/>
    <property type="match status" value="1"/>
</dbReference>
<dbReference type="InterPro" id="IPR013324">
    <property type="entry name" value="RNA_pol_sigma_r3/r4-like"/>
</dbReference>
<dbReference type="Gene3D" id="1.10.10.10">
    <property type="entry name" value="Winged helix-like DNA-binding domain superfamily/Winged helix DNA-binding domain"/>
    <property type="match status" value="1"/>
</dbReference>
<dbReference type="AlphaFoldDB" id="A0A1Y5F7W3"/>
<dbReference type="GO" id="GO:0003677">
    <property type="term" value="F:DNA binding"/>
    <property type="evidence" value="ECO:0007669"/>
    <property type="project" value="UniProtKB-KW"/>
</dbReference>
<evidence type="ECO:0000313" key="7">
    <source>
        <dbReference type="EMBL" id="OUR96835.1"/>
    </source>
</evidence>
<dbReference type="InterPro" id="IPR039425">
    <property type="entry name" value="RNA_pol_sigma-70-like"/>
</dbReference>
<dbReference type="SUPFAM" id="SSF88946">
    <property type="entry name" value="Sigma2 domain of RNA polymerase sigma factors"/>
    <property type="match status" value="1"/>
</dbReference>
<dbReference type="GO" id="GO:0016987">
    <property type="term" value="F:sigma factor activity"/>
    <property type="evidence" value="ECO:0007669"/>
    <property type="project" value="UniProtKB-KW"/>
</dbReference>
<dbReference type="InterPro" id="IPR013325">
    <property type="entry name" value="RNA_pol_sigma_r2"/>
</dbReference>